<dbReference type="OrthoDB" id="3388207at2"/>
<protein>
    <submittedName>
        <fullName evidence="7">LysR substrate binding domain-containing protein</fullName>
    </submittedName>
</protein>
<dbReference type="Gene3D" id="3.40.190.10">
    <property type="entry name" value="Periplasmic binding protein-like II"/>
    <property type="match status" value="3"/>
</dbReference>
<reference evidence="7 8" key="1">
    <citation type="submission" date="2017-11" db="EMBL/GenBank/DDBJ databases">
        <title>Genomic Encyclopedia of Archaeal and Bacterial Type Strains, Phase II (KMG-II): From Individual Species to Whole Genera.</title>
        <authorList>
            <person name="Goeker M."/>
        </authorList>
    </citation>
    <scope>NUCLEOTIDE SEQUENCE [LARGE SCALE GENOMIC DNA]</scope>
    <source>
        <strain evidence="7 8">DSM 25625</strain>
    </source>
</reference>
<feature type="domain" description="LysR substrate-binding" evidence="6">
    <location>
        <begin position="112"/>
        <end position="169"/>
    </location>
</feature>
<name>A0A2M9BVZ6_9MICO</name>
<dbReference type="EMBL" id="PGFB01000003">
    <property type="protein sequence ID" value="PJJ62122.1"/>
    <property type="molecule type" value="Genomic_DNA"/>
</dbReference>
<accession>A0A2M9BVZ6</accession>
<dbReference type="Pfam" id="PF03466">
    <property type="entry name" value="LysR_substrate"/>
    <property type="match status" value="2"/>
</dbReference>
<evidence type="ECO:0000256" key="1">
    <source>
        <dbReference type="ARBA" id="ARBA00009437"/>
    </source>
</evidence>
<dbReference type="GO" id="GO:0032993">
    <property type="term" value="C:protein-DNA complex"/>
    <property type="evidence" value="ECO:0007669"/>
    <property type="project" value="TreeGrafter"/>
</dbReference>
<dbReference type="PANTHER" id="PTHR30346:SF0">
    <property type="entry name" value="HCA OPERON TRANSCRIPTIONAL ACTIVATOR HCAR"/>
    <property type="match status" value="1"/>
</dbReference>
<gene>
    <name evidence="7" type="ORF">CLV54_1915</name>
</gene>
<sequence>MSIDPVQPALRVAFVHGVTPAKWARIWSARRPDAALQLIPGDESGQLTALLDGRAELAFVRLPVEREGLHLITLYEETPVVVVPKDHAIAAVDAVTFEDLAHENRIDGSHALETLVELVAAGTGVIVVPQSIARLHARKDLTYRPVSDAPTTTIALAWRTARDGQDAADATEVGRDTAAHDVGRDTAAHDVERYIEEFVGIVRGRTERSTRGADAGAPEKPVKRTAAAKKAAAERRAAAARGGPKKPGAPRGKGSRRR</sequence>
<keyword evidence="8" id="KW-1185">Reference proteome</keyword>
<dbReference type="GO" id="GO:0003700">
    <property type="term" value="F:DNA-binding transcription factor activity"/>
    <property type="evidence" value="ECO:0007669"/>
    <property type="project" value="TreeGrafter"/>
</dbReference>
<keyword evidence="3" id="KW-0238">DNA-binding</keyword>
<dbReference type="SUPFAM" id="SSF53850">
    <property type="entry name" value="Periplasmic binding protein-like II"/>
    <property type="match status" value="1"/>
</dbReference>
<comment type="similarity">
    <text evidence="1">Belongs to the LysR transcriptional regulatory family.</text>
</comment>
<dbReference type="GO" id="GO:0003677">
    <property type="term" value="F:DNA binding"/>
    <property type="evidence" value="ECO:0007669"/>
    <property type="project" value="UniProtKB-KW"/>
</dbReference>
<organism evidence="7 8">
    <name type="scientific">Compostimonas suwonensis</name>
    <dbReference type="NCBI Taxonomy" id="1048394"/>
    <lineage>
        <taxon>Bacteria</taxon>
        <taxon>Bacillati</taxon>
        <taxon>Actinomycetota</taxon>
        <taxon>Actinomycetes</taxon>
        <taxon>Micrococcales</taxon>
        <taxon>Microbacteriaceae</taxon>
        <taxon>Compostimonas</taxon>
    </lineage>
</organism>
<feature type="domain" description="LysR substrate-binding" evidence="6">
    <location>
        <begin position="10"/>
        <end position="106"/>
    </location>
</feature>
<dbReference type="PANTHER" id="PTHR30346">
    <property type="entry name" value="TRANSCRIPTIONAL DUAL REGULATOR HCAR-RELATED"/>
    <property type="match status" value="1"/>
</dbReference>
<evidence type="ECO:0000256" key="5">
    <source>
        <dbReference type="SAM" id="MobiDB-lite"/>
    </source>
</evidence>
<keyword evidence="2" id="KW-0805">Transcription regulation</keyword>
<evidence type="ECO:0000256" key="3">
    <source>
        <dbReference type="ARBA" id="ARBA00023125"/>
    </source>
</evidence>
<dbReference type="RefSeq" id="WP_100344718.1">
    <property type="nucleotide sequence ID" value="NZ_PGFB01000003.1"/>
</dbReference>
<dbReference type="Proteomes" id="UP000230161">
    <property type="component" value="Unassembled WGS sequence"/>
</dbReference>
<comment type="caution">
    <text evidence="7">The sequence shown here is derived from an EMBL/GenBank/DDBJ whole genome shotgun (WGS) entry which is preliminary data.</text>
</comment>
<dbReference type="CDD" id="cd08414">
    <property type="entry name" value="PBP2_LTTR_aromatics_like"/>
    <property type="match status" value="1"/>
</dbReference>
<feature type="region of interest" description="Disordered" evidence="5">
    <location>
        <begin position="206"/>
        <end position="258"/>
    </location>
</feature>
<dbReference type="AlphaFoldDB" id="A0A2M9BVZ6"/>
<keyword evidence="4" id="KW-0804">Transcription</keyword>
<evidence type="ECO:0000259" key="6">
    <source>
        <dbReference type="Pfam" id="PF03466"/>
    </source>
</evidence>
<evidence type="ECO:0000313" key="7">
    <source>
        <dbReference type="EMBL" id="PJJ62122.1"/>
    </source>
</evidence>
<evidence type="ECO:0000256" key="4">
    <source>
        <dbReference type="ARBA" id="ARBA00023163"/>
    </source>
</evidence>
<evidence type="ECO:0000313" key="8">
    <source>
        <dbReference type="Proteomes" id="UP000230161"/>
    </source>
</evidence>
<proteinExistence type="inferred from homology"/>
<dbReference type="InterPro" id="IPR005119">
    <property type="entry name" value="LysR_subst-bd"/>
</dbReference>
<evidence type="ECO:0000256" key="2">
    <source>
        <dbReference type="ARBA" id="ARBA00023015"/>
    </source>
</evidence>